<dbReference type="Pfam" id="PF12833">
    <property type="entry name" value="HTH_18"/>
    <property type="match status" value="1"/>
</dbReference>
<dbReference type="InterPro" id="IPR050204">
    <property type="entry name" value="AraC_XylS_family_regulators"/>
</dbReference>
<dbReference type="InterPro" id="IPR009057">
    <property type="entry name" value="Homeodomain-like_sf"/>
</dbReference>
<dbReference type="Proteomes" id="UP001165283">
    <property type="component" value="Unassembled WGS sequence"/>
</dbReference>
<dbReference type="SMART" id="SM00342">
    <property type="entry name" value="HTH_ARAC"/>
    <property type="match status" value="1"/>
</dbReference>
<name>A0ABT1A6M7_9PSEU</name>
<dbReference type="Pfam" id="PF14525">
    <property type="entry name" value="AraC_binding_2"/>
    <property type="match status" value="1"/>
</dbReference>
<dbReference type="InterPro" id="IPR035418">
    <property type="entry name" value="AraC-bd_2"/>
</dbReference>
<keyword evidence="3" id="KW-0804">Transcription</keyword>
<dbReference type="PANTHER" id="PTHR46796">
    <property type="entry name" value="HTH-TYPE TRANSCRIPTIONAL ACTIVATOR RHAS-RELATED"/>
    <property type="match status" value="1"/>
</dbReference>
<evidence type="ECO:0000313" key="6">
    <source>
        <dbReference type="Proteomes" id="UP001165283"/>
    </source>
</evidence>
<gene>
    <name evidence="5" type="ORF">KDL28_26685</name>
</gene>
<proteinExistence type="predicted"/>
<sequence>MVLAAGSAPGDGRVRATRRFDEWREAIRHDFVALDMAPDRRFGEFTGEVHSATVGHLQVSRVRSVPQVCRRTPGLAGADSREFLQVGMVTRGIGVLTQDGRRTVLATGDFAVYETGRPFSWNLSHRWELDVFTWPRAAIGLTAAESAGATAIRLPGGHGLSGIVGGVLRGLLTAPQLSPAGAVRVADEVGELVATLAIEHAEPSAPPDAPQRALLREVCAHIDAHLADPDLGPDTIARAHFVSTRQLHRLFAATGETVARRIRRLRLERCRRELTDRRRAGDSVTDIARRWAFADLAAFSRAFRTTYGCSPSDYRARLAPAG</sequence>
<keyword evidence="6" id="KW-1185">Reference proteome</keyword>
<evidence type="ECO:0000256" key="3">
    <source>
        <dbReference type="ARBA" id="ARBA00023163"/>
    </source>
</evidence>
<keyword evidence="2" id="KW-0238">DNA-binding</keyword>
<dbReference type="PRINTS" id="PR00032">
    <property type="entry name" value="HTHARAC"/>
</dbReference>
<protein>
    <submittedName>
        <fullName evidence="5">Helix-turn-helix domain-containing protein</fullName>
    </submittedName>
</protein>
<dbReference type="InterPro" id="IPR018060">
    <property type="entry name" value="HTH_AraC"/>
</dbReference>
<evidence type="ECO:0000313" key="5">
    <source>
        <dbReference type="EMBL" id="MCO1658658.1"/>
    </source>
</evidence>
<dbReference type="SUPFAM" id="SSF46689">
    <property type="entry name" value="Homeodomain-like"/>
    <property type="match status" value="1"/>
</dbReference>
<organism evidence="5 6">
    <name type="scientific">Pseudonocardia humida</name>
    <dbReference type="NCBI Taxonomy" id="2800819"/>
    <lineage>
        <taxon>Bacteria</taxon>
        <taxon>Bacillati</taxon>
        <taxon>Actinomycetota</taxon>
        <taxon>Actinomycetes</taxon>
        <taxon>Pseudonocardiales</taxon>
        <taxon>Pseudonocardiaceae</taxon>
        <taxon>Pseudonocardia</taxon>
    </lineage>
</organism>
<dbReference type="PANTHER" id="PTHR46796:SF6">
    <property type="entry name" value="ARAC SUBFAMILY"/>
    <property type="match status" value="1"/>
</dbReference>
<feature type="domain" description="HTH araC/xylS-type" evidence="4">
    <location>
        <begin position="216"/>
        <end position="317"/>
    </location>
</feature>
<dbReference type="InterPro" id="IPR020449">
    <property type="entry name" value="Tscrpt_reg_AraC-type_HTH"/>
</dbReference>
<accession>A0ABT1A6M7</accession>
<dbReference type="PROSITE" id="PS01124">
    <property type="entry name" value="HTH_ARAC_FAMILY_2"/>
    <property type="match status" value="1"/>
</dbReference>
<dbReference type="RefSeq" id="WP_252442871.1">
    <property type="nucleotide sequence ID" value="NZ_JAGSOV010000057.1"/>
</dbReference>
<evidence type="ECO:0000256" key="2">
    <source>
        <dbReference type="ARBA" id="ARBA00023125"/>
    </source>
</evidence>
<comment type="caution">
    <text evidence="5">The sequence shown here is derived from an EMBL/GenBank/DDBJ whole genome shotgun (WGS) entry which is preliminary data.</text>
</comment>
<dbReference type="Gene3D" id="1.10.10.60">
    <property type="entry name" value="Homeodomain-like"/>
    <property type="match status" value="1"/>
</dbReference>
<dbReference type="EMBL" id="JAGSOV010000057">
    <property type="protein sequence ID" value="MCO1658658.1"/>
    <property type="molecule type" value="Genomic_DNA"/>
</dbReference>
<reference evidence="5" key="1">
    <citation type="submission" date="2021-04" db="EMBL/GenBank/DDBJ databases">
        <title>Pseudonocardia sp. nov., isolated from sandy soil of mangrove forest.</title>
        <authorList>
            <person name="Zan Z."/>
            <person name="Huang R."/>
            <person name="Liu W."/>
        </authorList>
    </citation>
    <scope>NUCLEOTIDE SEQUENCE</scope>
    <source>
        <strain evidence="5">S2-4</strain>
    </source>
</reference>
<keyword evidence="1" id="KW-0805">Transcription regulation</keyword>
<evidence type="ECO:0000256" key="1">
    <source>
        <dbReference type="ARBA" id="ARBA00023015"/>
    </source>
</evidence>
<evidence type="ECO:0000259" key="4">
    <source>
        <dbReference type="PROSITE" id="PS01124"/>
    </source>
</evidence>